<accession>A0AAW1Y568</accession>
<gene>
    <name evidence="2" type="ORF">M0R45_008959</name>
</gene>
<dbReference type="EMBL" id="JBEDUW010000002">
    <property type="protein sequence ID" value="KAK9943349.1"/>
    <property type="molecule type" value="Genomic_DNA"/>
</dbReference>
<dbReference type="Proteomes" id="UP001457282">
    <property type="component" value="Unassembled WGS sequence"/>
</dbReference>
<organism evidence="2 3">
    <name type="scientific">Rubus argutus</name>
    <name type="common">Southern blackberry</name>
    <dbReference type="NCBI Taxonomy" id="59490"/>
    <lineage>
        <taxon>Eukaryota</taxon>
        <taxon>Viridiplantae</taxon>
        <taxon>Streptophyta</taxon>
        <taxon>Embryophyta</taxon>
        <taxon>Tracheophyta</taxon>
        <taxon>Spermatophyta</taxon>
        <taxon>Magnoliopsida</taxon>
        <taxon>eudicotyledons</taxon>
        <taxon>Gunneridae</taxon>
        <taxon>Pentapetalae</taxon>
        <taxon>rosids</taxon>
        <taxon>fabids</taxon>
        <taxon>Rosales</taxon>
        <taxon>Rosaceae</taxon>
        <taxon>Rosoideae</taxon>
        <taxon>Rosoideae incertae sedis</taxon>
        <taxon>Rubus</taxon>
    </lineage>
</organism>
<evidence type="ECO:0000256" key="1">
    <source>
        <dbReference type="SAM" id="MobiDB-lite"/>
    </source>
</evidence>
<name>A0AAW1Y568_RUBAR</name>
<sequence length="113" mass="12962">MILDFPRPQQCRYCRQIHLEPVLNFYNSPSPRRAQLTAPPRRRRPSPCPAISCRQPFTAARVSPPVALVRALPCTHHCLCRSFLLSPVPCPCTFTGPPLQFDEGHEKNERRMK</sequence>
<evidence type="ECO:0000313" key="2">
    <source>
        <dbReference type="EMBL" id="KAK9943349.1"/>
    </source>
</evidence>
<evidence type="ECO:0000313" key="3">
    <source>
        <dbReference type="Proteomes" id="UP001457282"/>
    </source>
</evidence>
<reference evidence="2 3" key="1">
    <citation type="journal article" date="2023" name="G3 (Bethesda)">
        <title>A chromosome-length genome assembly and annotation of blackberry (Rubus argutus, cv. 'Hillquist').</title>
        <authorList>
            <person name="Bruna T."/>
            <person name="Aryal R."/>
            <person name="Dudchenko O."/>
            <person name="Sargent D.J."/>
            <person name="Mead D."/>
            <person name="Buti M."/>
            <person name="Cavallini A."/>
            <person name="Hytonen T."/>
            <person name="Andres J."/>
            <person name="Pham M."/>
            <person name="Weisz D."/>
            <person name="Mascagni F."/>
            <person name="Usai G."/>
            <person name="Natali L."/>
            <person name="Bassil N."/>
            <person name="Fernandez G.E."/>
            <person name="Lomsadze A."/>
            <person name="Armour M."/>
            <person name="Olukolu B."/>
            <person name="Poorten T."/>
            <person name="Britton C."/>
            <person name="Davik J."/>
            <person name="Ashrafi H."/>
            <person name="Aiden E.L."/>
            <person name="Borodovsky M."/>
            <person name="Worthington M."/>
        </authorList>
    </citation>
    <scope>NUCLEOTIDE SEQUENCE [LARGE SCALE GENOMIC DNA]</scope>
    <source>
        <strain evidence="2">PI 553951</strain>
    </source>
</reference>
<feature type="region of interest" description="Disordered" evidence="1">
    <location>
        <begin position="28"/>
        <end position="47"/>
    </location>
</feature>
<proteinExistence type="predicted"/>
<protein>
    <submittedName>
        <fullName evidence="2">Uncharacterized protein</fullName>
    </submittedName>
</protein>
<dbReference type="AlphaFoldDB" id="A0AAW1Y568"/>
<comment type="caution">
    <text evidence="2">The sequence shown here is derived from an EMBL/GenBank/DDBJ whole genome shotgun (WGS) entry which is preliminary data.</text>
</comment>
<keyword evidence="3" id="KW-1185">Reference proteome</keyword>